<comment type="similarity">
    <text evidence="6">Belongs to the MT-A70-like family.</text>
</comment>
<evidence type="ECO:0000313" key="9">
    <source>
        <dbReference type="Proteomes" id="UP000238350"/>
    </source>
</evidence>
<dbReference type="PANTHER" id="PTHR12829:SF7">
    <property type="entry name" value="N6-ADENOSINE-METHYLTRANSFERASE CATALYTIC SUBUNIT"/>
    <property type="match status" value="1"/>
</dbReference>
<keyword evidence="4" id="KW-0949">S-adenosyl-L-methionine</keyword>
<dbReference type="EMBL" id="NDIQ01000001">
    <property type="protein sequence ID" value="PRT53682.1"/>
    <property type="molecule type" value="Genomic_DNA"/>
</dbReference>
<dbReference type="RefSeq" id="XP_024663628.1">
    <property type="nucleotide sequence ID" value="XM_024807860.1"/>
</dbReference>
<dbReference type="SUPFAM" id="SSF53335">
    <property type="entry name" value="S-adenosyl-L-methionine-dependent methyltransferases"/>
    <property type="match status" value="1"/>
</dbReference>
<dbReference type="GO" id="GO:0001734">
    <property type="term" value="F:mRNA m(6)A methyltransferase activity"/>
    <property type="evidence" value="ECO:0007669"/>
    <property type="project" value="UniProtKB-EC"/>
</dbReference>
<name>A0A2T0FFB1_9ASCO</name>
<keyword evidence="3 8" id="KW-0808">Transferase</keyword>
<evidence type="ECO:0000256" key="7">
    <source>
        <dbReference type="SAM" id="MobiDB-lite"/>
    </source>
</evidence>
<dbReference type="Proteomes" id="UP000238350">
    <property type="component" value="Unassembled WGS sequence"/>
</dbReference>
<comment type="caution">
    <text evidence="8">The sequence shown here is derived from an EMBL/GenBank/DDBJ whole genome shotgun (WGS) entry which is preliminary data.</text>
</comment>
<dbReference type="GeneID" id="36515051"/>
<dbReference type="GO" id="GO:0005634">
    <property type="term" value="C:nucleus"/>
    <property type="evidence" value="ECO:0007669"/>
    <property type="project" value="TreeGrafter"/>
</dbReference>
<dbReference type="InterPro" id="IPR029063">
    <property type="entry name" value="SAM-dependent_MTases_sf"/>
</dbReference>
<comment type="catalytic activity">
    <reaction evidence="5">
        <text>an adenosine in mRNA + S-adenosyl-L-methionine = an N(6)-methyladenosine in mRNA + S-adenosyl-L-homocysteine + H(+)</text>
        <dbReference type="Rhea" id="RHEA:55584"/>
        <dbReference type="Rhea" id="RHEA-COMP:12414"/>
        <dbReference type="Rhea" id="RHEA-COMP:12417"/>
        <dbReference type="ChEBI" id="CHEBI:15378"/>
        <dbReference type="ChEBI" id="CHEBI:57856"/>
        <dbReference type="ChEBI" id="CHEBI:59789"/>
        <dbReference type="ChEBI" id="CHEBI:74411"/>
        <dbReference type="ChEBI" id="CHEBI:74449"/>
        <dbReference type="EC" id="2.1.1.348"/>
    </reaction>
</comment>
<dbReference type="EC" id="2.1.1.348" evidence="1"/>
<dbReference type="Pfam" id="PF05063">
    <property type="entry name" value="MT-A70"/>
    <property type="match status" value="1"/>
</dbReference>
<dbReference type="GO" id="GO:0036396">
    <property type="term" value="C:RNA N6-methyladenosine methyltransferase complex"/>
    <property type="evidence" value="ECO:0007669"/>
    <property type="project" value="TreeGrafter"/>
</dbReference>
<evidence type="ECO:0000256" key="2">
    <source>
        <dbReference type="ARBA" id="ARBA00022603"/>
    </source>
</evidence>
<dbReference type="PROSITE" id="PS00092">
    <property type="entry name" value="N6_MTASE"/>
    <property type="match status" value="1"/>
</dbReference>
<keyword evidence="9" id="KW-1185">Reference proteome</keyword>
<dbReference type="PANTHER" id="PTHR12829">
    <property type="entry name" value="N6-ADENOSINE-METHYLTRANSFERASE"/>
    <property type="match status" value="1"/>
</dbReference>
<dbReference type="GO" id="GO:0032259">
    <property type="term" value="P:methylation"/>
    <property type="evidence" value="ECO:0007669"/>
    <property type="project" value="UniProtKB-KW"/>
</dbReference>
<dbReference type="GO" id="GO:0003676">
    <property type="term" value="F:nucleic acid binding"/>
    <property type="evidence" value="ECO:0007669"/>
    <property type="project" value="InterPro"/>
</dbReference>
<reference evidence="8 9" key="1">
    <citation type="submission" date="2017-04" db="EMBL/GenBank/DDBJ databases">
        <title>Genome sequencing of [Candida] sorbophila.</title>
        <authorList>
            <person name="Ahn J.O."/>
        </authorList>
    </citation>
    <scope>NUCLEOTIDE SEQUENCE [LARGE SCALE GENOMIC DNA]</scope>
    <source>
        <strain evidence="8 9">DS02</strain>
    </source>
</reference>
<evidence type="ECO:0000256" key="4">
    <source>
        <dbReference type="ARBA" id="ARBA00022691"/>
    </source>
</evidence>
<dbReference type="OrthoDB" id="10262526at2759"/>
<dbReference type="InterPro" id="IPR007757">
    <property type="entry name" value="MT-A70-like"/>
</dbReference>
<gene>
    <name evidence="8" type="ORF">B9G98_01302</name>
</gene>
<dbReference type="STRING" id="45607.A0A2T0FFB1"/>
<protein>
    <recommendedName>
        <fullName evidence="1">mRNA m(6)A methyltransferase</fullName>
        <ecNumber evidence="1">2.1.1.348</ecNumber>
    </recommendedName>
</protein>
<evidence type="ECO:0000256" key="6">
    <source>
        <dbReference type="PROSITE-ProRule" id="PRU00489"/>
    </source>
</evidence>
<evidence type="ECO:0000256" key="1">
    <source>
        <dbReference type="ARBA" id="ARBA00012160"/>
    </source>
</evidence>
<accession>A0A2T0FFB1</accession>
<dbReference type="PROSITE" id="PS51143">
    <property type="entry name" value="MT_A70"/>
    <property type="match status" value="1"/>
</dbReference>
<organism evidence="8 9">
    <name type="scientific">Wickerhamiella sorbophila</name>
    <dbReference type="NCBI Taxonomy" id="45607"/>
    <lineage>
        <taxon>Eukaryota</taxon>
        <taxon>Fungi</taxon>
        <taxon>Dikarya</taxon>
        <taxon>Ascomycota</taxon>
        <taxon>Saccharomycotina</taxon>
        <taxon>Dipodascomycetes</taxon>
        <taxon>Dipodascales</taxon>
        <taxon>Trichomonascaceae</taxon>
        <taxon>Wickerhamiella</taxon>
    </lineage>
</organism>
<feature type="region of interest" description="Disordered" evidence="7">
    <location>
        <begin position="114"/>
        <end position="133"/>
    </location>
</feature>
<sequence>MSQLREIAYDCALYLAEHPNELLHQLPMTLFKAAVYLTNAGVVQYTQHAIEGIEYLSRVIPLSVAIEKEGKMFFLSFYDPVALRKWVNSSVPVTGLDMSLALKPSIGSNEILANEQGAENNSDGLSPVGSLMRELDPEKHPSLEGLSKELASLILEPTAMNRQTIMKALEATPNGEFTLICNKPYCSRMSSDCATKVHFERIITPSTDINLGDCSYLDTCYKGKSCKYVHYKVLPPSKPTLYRTPDFGMRTPAQTKPQHIQCDIRKLDFSKLGNQYAVIIVDPPWDIHMNSNSTSSEVSINDNEVLSLDVGRLQDEGIIFLWVTGRVLDLGRKCLYQWGYKHIEEIIWCKTNQLGRTICTGRTGHWLNHSKEHCLVGLKGDPSWINRQVDTDTIVSTTRGKSQKPQELYGIIDRMVGPNSKKIELFGRKNNLRPGWLTVGKELPGTNVFDPSLSEFANT</sequence>
<keyword evidence="2 8" id="KW-0489">Methyltransferase</keyword>
<dbReference type="InterPro" id="IPR002052">
    <property type="entry name" value="DNA_methylase_N6_adenine_CS"/>
</dbReference>
<evidence type="ECO:0000313" key="8">
    <source>
        <dbReference type="EMBL" id="PRT53682.1"/>
    </source>
</evidence>
<dbReference type="AlphaFoldDB" id="A0A2T0FFB1"/>
<evidence type="ECO:0000256" key="5">
    <source>
        <dbReference type="ARBA" id="ARBA00048957"/>
    </source>
</evidence>
<evidence type="ECO:0000256" key="3">
    <source>
        <dbReference type="ARBA" id="ARBA00022679"/>
    </source>
</evidence>
<dbReference type="Gene3D" id="3.40.50.150">
    <property type="entry name" value="Vaccinia Virus protein VP39"/>
    <property type="match status" value="1"/>
</dbReference>
<proteinExistence type="inferred from homology"/>